<dbReference type="EMBL" id="CP089984">
    <property type="protein sequence ID" value="WXB14079.1"/>
    <property type="molecule type" value="Genomic_DNA"/>
</dbReference>
<feature type="region of interest" description="Disordered" evidence="1">
    <location>
        <begin position="1"/>
        <end position="26"/>
    </location>
</feature>
<protein>
    <submittedName>
        <fullName evidence="2">Uncharacterized protein</fullName>
    </submittedName>
</protein>
<sequence length="93" mass="9937">MAGARFCSSCGTSQSKRGSLKSSLPTELEQQAIDPATVTGDRAALGVGARVLVQWPDGNRYEGAIEQVAPGQCLVLFPNGQHYWIDVRYVSPA</sequence>
<proteinExistence type="predicted"/>
<organism evidence="2 3">
    <name type="scientific">Pendulispora albinea</name>
    <dbReference type="NCBI Taxonomy" id="2741071"/>
    <lineage>
        <taxon>Bacteria</taxon>
        <taxon>Pseudomonadati</taxon>
        <taxon>Myxococcota</taxon>
        <taxon>Myxococcia</taxon>
        <taxon>Myxococcales</taxon>
        <taxon>Sorangiineae</taxon>
        <taxon>Pendulisporaceae</taxon>
        <taxon>Pendulispora</taxon>
    </lineage>
</organism>
<dbReference type="Proteomes" id="UP001370348">
    <property type="component" value="Chromosome"/>
</dbReference>
<accession>A0ABZ2LT24</accession>
<name>A0ABZ2LT24_9BACT</name>
<reference evidence="2 3" key="1">
    <citation type="submission" date="2021-12" db="EMBL/GenBank/DDBJ databases">
        <title>Discovery of the Pendulisporaceae a myxobacterial family with distinct sporulation behavior and unique specialized metabolism.</title>
        <authorList>
            <person name="Garcia R."/>
            <person name="Popoff A."/>
            <person name="Bader C.D."/>
            <person name="Loehr J."/>
            <person name="Walesch S."/>
            <person name="Walt C."/>
            <person name="Boldt J."/>
            <person name="Bunk B."/>
            <person name="Haeckl F.J.F.P.J."/>
            <person name="Gunesch A.P."/>
            <person name="Birkelbach J."/>
            <person name="Nuebel U."/>
            <person name="Pietschmann T."/>
            <person name="Bach T."/>
            <person name="Mueller R."/>
        </authorList>
    </citation>
    <scope>NUCLEOTIDE SEQUENCE [LARGE SCALE GENOMIC DNA]</scope>
    <source>
        <strain evidence="2 3">MSr11954</strain>
    </source>
</reference>
<evidence type="ECO:0000313" key="3">
    <source>
        <dbReference type="Proteomes" id="UP001370348"/>
    </source>
</evidence>
<evidence type="ECO:0000256" key="1">
    <source>
        <dbReference type="SAM" id="MobiDB-lite"/>
    </source>
</evidence>
<evidence type="ECO:0000313" key="2">
    <source>
        <dbReference type="EMBL" id="WXB14079.1"/>
    </source>
</evidence>
<gene>
    <name evidence="2" type="ORF">LZC94_40400</name>
</gene>
<keyword evidence="3" id="KW-1185">Reference proteome</keyword>
<feature type="compositionally biased region" description="Polar residues" evidence="1">
    <location>
        <begin position="9"/>
        <end position="26"/>
    </location>
</feature>
<dbReference type="Gene3D" id="2.30.30.140">
    <property type="match status" value="1"/>
</dbReference>